<dbReference type="CDD" id="cd00081">
    <property type="entry name" value="Hint"/>
    <property type="match status" value="1"/>
</dbReference>
<dbReference type="Pfam" id="PF25023">
    <property type="entry name" value="TEN_YD-shell"/>
    <property type="match status" value="1"/>
</dbReference>
<reference evidence="5 6" key="1">
    <citation type="journal article" date="2015" name="Sci. Rep.">
        <title>Functional and structural properties of a novel cellulosome-like multienzyme complex: efficient glycoside hydrolysis of water-insoluble 7-xylosyl-10-deacetylpaclitaxel.</title>
        <authorList>
            <person name="Dou T.Y."/>
            <person name="Luan H.W."/>
            <person name="Ge G.B."/>
            <person name="Dong M.M."/>
            <person name="Zou H.F."/>
            <person name="He Y.Q."/>
            <person name="Cui P."/>
            <person name="Wang J.Y."/>
            <person name="Hao D.C."/>
            <person name="Yang S.L."/>
            <person name="Yang L."/>
        </authorList>
    </citation>
    <scope>NUCLEOTIDE SEQUENCE [LARGE SCALE GENOMIC DNA]</scope>
    <source>
        <strain evidence="5 6">F16</strain>
    </source>
</reference>
<dbReference type="PANTHER" id="PTHR32305:SF15">
    <property type="entry name" value="PROTEIN RHSA-RELATED"/>
    <property type="match status" value="1"/>
</dbReference>
<dbReference type="InterPro" id="IPR003587">
    <property type="entry name" value="Hint_dom_N"/>
</dbReference>
<dbReference type="SUPFAM" id="SSF51294">
    <property type="entry name" value="Hedgehog/intein (Hint) domain"/>
    <property type="match status" value="1"/>
</dbReference>
<dbReference type="SMART" id="SM00306">
    <property type="entry name" value="HintN"/>
    <property type="match status" value="1"/>
</dbReference>
<accession>A0A0M0FBV1</accession>
<feature type="region of interest" description="Disordered" evidence="2">
    <location>
        <begin position="291"/>
        <end position="320"/>
    </location>
</feature>
<dbReference type="NCBIfam" id="TIGR03696">
    <property type="entry name" value="Rhs_assc_core"/>
    <property type="match status" value="1"/>
</dbReference>
<feature type="domain" description="Hint" evidence="4">
    <location>
        <begin position="2336"/>
        <end position="2434"/>
    </location>
</feature>
<dbReference type="InterPro" id="IPR022385">
    <property type="entry name" value="Rhs_assc_core"/>
</dbReference>
<evidence type="ECO:0000259" key="4">
    <source>
        <dbReference type="SMART" id="SM00306"/>
    </source>
</evidence>
<comment type="caution">
    <text evidence="5">The sequence shown here is derived from an EMBL/GenBank/DDBJ whole genome shotgun (WGS) entry which is preliminary data.</text>
</comment>
<dbReference type="EMBL" id="ATNL01000006">
    <property type="protein sequence ID" value="KON75065.1"/>
    <property type="molecule type" value="Genomic_DNA"/>
</dbReference>
<protein>
    <recommendedName>
        <fullName evidence="4">Hint domain-containing protein</fullName>
    </recommendedName>
</protein>
<feature type="chain" id="PRO_5005598676" description="Hint domain-containing protein" evidence="3">
    <location>
        <begin position="25"/>
        <end position="2588"/>
    </location>
</feature>
<keyword evidence="1" id="KW-0677">Repeat</keyword>
<dbReference type="InterPro" id="IPR036844">
    <property type="entry name" value="Hint_dom_sf"/>
</dbReference>
<evidence type="ECO:0000256" key="1">
    <source>
        <dbReference type="ARBA" id="ARBA00022737"/>
    </source>
</evidence>
<dbReference type="InterPro" id="IPR050708">
    <property type="entry name" value="T6SS_VgrG/RHS"/>
</dbReference>
<dbReference type="Gene3D" id="2.180.10.10">
    <property type="entry name" value="RHS repeat-associated core"/>
    <property type="match status" value="2"/>
</dbReference>
<dbReference type="PANTHER" id="PTHR32305">
    <property type="match status" value="1"/>
</dbReference>
<evidence type="ECO:0000313" key="5">
    <source>
        <dbReference type="EMBL" id="KON75065.1"/>
    </source>
</evidence>
<gene>
    <name evidence="5" type="ORF">M768_03745</name>
</gene>
<dbReference type="InterPro" id="IPR006530">
    <property type="entry name" value="YD"/>
</dbReference>
<keyword evidence="6" id="KW-1185">Reference proteome</keyword>
<dbReference type="PATRIC" id="fig|1350482.3.peg.734"/>
<dbReference type="InterPro" id="IPR056823">
    <property type="entry name" value="TEN-like_YD-shell"/>
</dbReference>
<evidence type="ECO:0000256" key="2">
    <source>
        <dbReference type="SAM" id="MobiDB-lite"/>
    </source>
</evidence>
<dbReference type="NCBIfam" id="TIGR01643">
    <property type="entry name" value="YD_repeat_2x"/>
    <property type="match status" value="1"/>
</dbReference>
<evidence type="ECO:0000313" key="6">
    <source>
        <dbReference type="Proteomes" id="UP000037387"/>
    </source>
</evidence>
<keyword evidence="3" id="KW-0732">Signal</keyword>
<sequence length="2588" mass="271481">MLAGLTAVAVGSVGLPAAAQPVSAAEPPATQVPATSPEPERTVGGYLWAPDAVSAKAIARLEDEPVEVVGERTPFSSTYALPTGAMALQSAPGPVWVPQGEGDGTALEDWAQTDLALVVDEDGAVRPVAHIGDLEVSGGGEPDTTGLVELASVTDPETGVRSALSWSGALPEPRLEGRRAVYEDVAAGTDLVVEASTSGFRHYLVAEDAEAAVAAQELPLTYSADGATLAPTEDGGALEAVTGEGQVVSRTSEPLAWDAEADAELVAPVTQELVDDTTERAFAPLPELDVLMGESEGPDSEPAPQGSEPESSDSPVPDPLAESVQLVPTVDAVDESTVSVTLSGVEDMVADASTTYPLVIDPPMYLASHYLDLYVQSGTTRDTSADGEIRLGTFDGGATVARSLLKIPTAKLAGKQILTAQLELFNFHSYSCNARNWEIWHVADFTAAARWTAQPAWQTRQITTSATAGYSSSCNDAWTRTDVKNAVSWAAGRGDAYLSLGIRAQNESDSYGWKRFYSVDYGSYVPAVTGTYNSKPNVPGATGVSPKGSVVSGTTWTNTLTPTLTSTVSDPDGDKVRATFQVLNSAGTVLHQAEVTAASGAAVQYKVPAGVLAENTTYTARVAAYDGRVWNSTWSTSLKFAVDKTAPGAPVVSSTDYPADNEWHKDANQAGTFTFKMAAADSSVTGYKWGLDKAPTTLVAVAGGAAGTASIKPTTVGKHTVQVQTVDRAGNVSALVSKYTFHVGRAGLVTPEEGTRVVRRARLELGTNDTTLTHVKYQWRRGPDSTVVTDIAAGALSSADGAAWGEGWQPVPTVGDYLSWDASMTLGFEGGPIQVRAVLATSAAGAGATYTQWIGVTIDPSASGAGTTEIGPGSVNLLTGDHKLSVTDVEEFGISLVRTASSRDTDSGYQLQEDLVRPATEGTEFTNVRAAAGESGGYATVAMDSTRFHTGTQSIKITPGATGISNTYGSLVGDLGGGMRLGLRAGSTYRVSGWIYVPAATGLNPPSPLGNRLTLLWKSGGVYPHPTVTGALSDAATKVDTWQHLTFDATIPADATEAFIRLYNGQNAATGKPVYYDDISVRQITAPFGKEWATGTADAAAGTAYTKISMPYDDVAAVHLTGGSQIWFSTGDRTKWFPEPGAEDLKLVRTNANAWRLTEIDGTITDFARTKSTGDFAVQTTAPPVASGQARHVYSEMNGAQRLYRVIAPIEDGVDSWPTNTSACTTATPARGCEVMELGYAGSTTATATTPGAFIGQVSLVWVWVWDPALSAMKKVEVARYRYDTAGRLVEVEDPRITAAGAPALVTRYEYDTDGRLAKVTAPGEEPYTFTYGAGGASKTGAGDFVDPSLGRLLKVSRVSLVPGTKDQLGPVNTSTVVYDVPLTRAKGGPYDLSSASLATWAQSDGPTDATAVFGPQDVPSVTTATATTPGADGYKPATVHYLNAAGLEVNTATPAGKNAPVEGFIDTAEYDRTGKTIRTLDATNRLLALRKLPNAEQMLTEWGLQERTSIDLATLFDSRSVYSADGLEVVSETGPAQQLALANDPNDIRLLRPHTDYVYDEGKPDGAAYHLVTTETTTGLDPDTGDKLDPISTKTTYSPVDGASALGATSGWVHKNATSITVDAGQPTALTSTVVYDDKGRAIKSSKPGSNGADAATTRTIFYTAGQAASAASCRDKPEWAGQPCVTMAAGPATGHDPNRMRAELPLKRNNAYNQFGSPTVVTENVGTDTDRVLRTTTTTYDAADRVTAVEITGNGAAAGLPIAKTTTTYDPTTGDVVKNASVNAAGTETAAVTKEYDRLGRLIKYTDAHGGWTKSVYDRYGQPTQVTDSIGTTRSYTYDRAIDPRGYVTRITDSVAGEITASWGPDGQLESQTLPGGVTLTLGYDTARVPVSRTYTRTADETVIAQDSVVENHRGQWITHTTPGGVRNYSYDRLGRLTQVDDVSAATETCTTRSYAYDTHTNRTATTTATGDETGTCPGTTGAATVTSTYDSADRLVTSSGPGGGSWSYDAFGRTTAMPTADGAATASTSYFLNDLVATQEVPQTKRTEWGLDPLMRFSTQDDYAWVDGAWANSVEKITHYDGDGDEPAWIVEDATLPDNLTRYVEGMDGNLAVETGKTGERVLQLVDLHGDITATLPIADGATEASWTETRFTSFDEFGNPQPMTSGETGNAPPARYGWLGAAQRNADTPTGAILMGVRLYHPATGRFLQTDQVAGGSASAYDYCNADPVNCTDLAGTFSWKGLVKTVAVVGEVASWIPGPVGAAAAGVSAVAYAASGNKGKALEMGVTAAANLVGAGAGVRAGFKVASLSAKAGARSVRPGIKAARASRPPRCSFIEGTLVRMADGSLRPIESLEPGDEILAADPESGTTQAARVLIPLEDRGWKNLIEIRLEGAADSIVATENHPFWVEGHGWVDAANLRSGDSLKNSTGTLVSIASVRDLGWFPGIDVYNLHVDGDHTYFVGSGDASLDQLVHNAGEACDLVSFNGPHAREGVALVNGKLTATVRRLINQYGNRNGCHTCGTRSPGTRSGNWIPDHQPSSALVPRGTPQTAYPHCRSCASRQGGIVSAIVRAARGGLSRFAV</sequence>
<dbReference type="Pfam" id="PF07591">
    <property type="entry name" value="PT-HINT"/>
    <property type="match status" value="1"/>
</dbReference>
<name>A0A0M0FBV1_CELCE</name>
<dbReference type="Gene3D" id="2.60.120.260">
    <property type="entry name" value="Galactose-binding domain-like"/>
    <property type="match status" value="1"/>
</dbReference>
<evidence type="ECO:0000256" key="3">
    <source>
        <dbReference type="SAM" id="SignalP"/>
    </source>
</evidence>
<organism evidence="5 6">
    <name type="scientific">Cellulosimicrobium cellulans F16</name>
    <dbReference type="NCBI Taxonomy" id="1350482"/>
    <lineage>
        <taxon>Bacteria</taxon>
        <taxon>Bacillati</taxon>
        <taxon>Actinomycetota</taxon>
        <taxon>Actinomycetes</taxon>
        <taxon>Micrococcales</taxon>
        <taxon>Promicromonosporaceae</taxon>
        <taxon>Cellulosimicrobium</taxon>
    </lineage>
</organism>
<feature type="region of interest" description="Disordered" evidence="2">
    <location>
        <begin position="19"/>
        <end position="42"/>
    </location>
</feature>
<proteinExistence type="predicted"/>
<dbReference type="Proteomes" id="UP000037387">
    <property type="component" value="Unassembled WGS sequence"/>
</dbReference>
<dbReference type="Gene3D" id="2.170.16.10">
    <property type="entry name" value="Hedgehog/Intein (Hint) domain"/>
    <property type="match status" value="1"/>
</dbReference>
<feature type="signal peptide" evidence="3">
    <location>
        <begin position="1"/>
        <end position="24"/>
    </location>
</feature>